<evidence type="ECO:0000313" key="3">
    <source>
        <dbReference type="Proteomes" id="UP000313359"/>
    </source>
</evidence>
<protein>
    <recommendedName>
        <fullName evidence="4">SAP domain-containing protein</fullName>
    </recommendedName>
</protein>
<dbReference type="EMBL" id="ML122259">
    <property type="protein sequence ID" value="RPD62186.1"/>
    <property type="molecule type" value="Genomic_DNA"/>
</dbReference>
<evidence type="ECO:0008006" key="4">
    <source>
        <dbReference type="Google" id="ProtNLM"/>
    </source>
</evidence>
<accession>A0A5C2SL66</accession>
<dbReference type="AlphaFoldDB" id="A0A5C2SL66"/>
<dbReference type="Pfam" id="PF02992">
    <property type="entry name" value="Transposase_21"/>
    <property type="match status" value="1"/>
</dbReference>
<gene>
    <name evidence="2" type="ORF">L227DRAFT_498886</name>
</gene>
<dbReference type="PANTHER" id="PTHR46579:SF1">
    <property type="entry name" value="F5_8 TYPE C DOMAIN-CONTAINING PROTEIN"/>
    <property type="match status" value="1"/>
</dbReference>
<feature type="region of interest" description="Disordered" evidence="1">
    <location>
        <begin position="292"/>
        <end position="328"/>
    </location>
</feature>
<keyword evidence="3" id="KW-1185">Reference proteome</keyword>
<evidence type="ECO:0000256" key="1">
    <source>
        <dbReference type="SAM" id="MobiDB-lite"/>
    </source>
</evidence>
<dbReference type="InterPro" id="IPR004242">
    <property type="entry name" value="Transposase_21"/>
</dbReference>
<reference evidence="2" key="1">
    <citation type="journal article" date="2018" name="Genome Biol. Evol.">
        <title>Genomics and development of Lentinus tigrinus, a white-rot wood-decaying mushroom with dimorphic fruiting bodies.</title>
        <authorList>
            <person name="Wu B."/>
            <person name="Xu Z."/>
            <person name="Knudson A."/>
            <person name="Carlson A."/>
            <person name="Chen N."/>
            <person name="Kovaka S."/>
            <person name="LaButti K."/>
            <person name="Lipzen A."/>
            <person name="Pennachio C."/>
            <person name="Riley R."/>
            <person name="Schakwitz W."/>
            <person name="Umezawa K."/>
            <person name="Ohm R.A."/>
            <person name="Grigoriev I.V."/>
            <person name="Nagy L.G."/>
            <person name="Gibbons J."/>
            <person name="Hibbett D."/>
        </authorList>
    </citation>
    <scope>NUCLEOTIDE SEQUENCE [LARGE SCALE GENOMIC DNA]</scope>
    <source>
        <strain evidence="2">ALCF2SS1-6</strain>
    </source>
</reference>
<dbReference type="OrthoDB" id="3269001at2759"/>
<feature type="region of interest" description="Disordered" evidence="1">
    <location>
        <begin position="195"/>
        <end position="237"/>
    </location>
</feature>
<dbReference type="STRING" id="1328759.A0A5C2SL66"/>
<proteinExistence type="predicted"/>
<evidence type="ECO:0000313" key="2">
    <source>
        <dbReference type="EMBL" id="RPD62186.1"/>
    </source>
</evidence>
<organism evidence="2 3">
    <name type="scientific">Lentinus tigrinus ALCF2SS1-6</name>
    <dbReference type="NCBI Taxonomy" id="1328759"/>
    <lineage>
        <taxon>Eukaryota</taxon>
        <taxon>Fungi</taxon>
        <taxon>Dikarya</taxon>
        <taxon>Basidiomycota</taxon>
        <taxon>Agaricomycotina</taxon>
        <taxon>Agaricomycetes</taxon>
        <taxon>Polyporales</taxon>
        <taxon>Polyporaceae</taxon>
        <taxon>Lentinus</taxon>
    </lineage>
</organism>
<dbReference type="PANTHER" id="PTHR46579">
    <property type="entry name" value="F5/8 TYPE C DOMAIN-CONTAINING PROTEIN-RELATED"/>
    <property type="match status" value="1"/>
</dbReference>
<dbReference type="Proteomes" id="UP000313359">
    <property type="component" value="Unassembled WGS sequence"/>
</dbReference>
<name>A0A5C2SL66_9APHY</name>
<feature type="compositionally biased region" description="Low complexity" evidence="1">
    <location>
        <begin position="195"/>
        <end position="224"/>
    </location>
</feature>
<sequence length="734" mass="82746">MYLVGVIPGPGKPKTDWEINHFLRPLVDELLQLWNSGIYYSRTSKYVGGRLVRCVLVPLVCDLPAARQVGGFGSYSAAYFCHMCNLRKEDMNELDMDKWGTRTCEDHREAAEAWKDMPSVAKRKSAFKLNSTRWSALLDLPYWDPIRFTVIDSMHNHYLGLLQDHCREIWGMNTEVDEEHQGAEEGLQAAAASETAVSESATSERAVSDIAASETSESSATTSDATHKKKRSRDDVSGAETALMVNRSAATTLDSRYNRDVFRILCEKFNLSTSGNKKDLIGRLITYPASGQTVTSHAPTPHDTATLATEPEPASGQAVTSNAPKSRPMLGKKTLRHIHTHLRDTQLPSWVNPVPTNVGTKSRGKLSADQWHVFCVVNLPIILIPLWYHKSQLHRERLDNYMDLVTEVVVGSLLEMSEPVIKIYEEAAFRYLHTAKRLYNISITPNQHNSLHIPSVLRLFGPLHAIRTFFSERMNLDLQSENTNMKFGELESTYMKQTCRAANFRVTLEDDRIRSQVEDLAEAFEESITEDRRGTRIRESTLLNTQPSHKSSSKPLKKLTLLDDCFRALIDYLNNKAGQEQFVDVRSMRRVPGTQQLANIGLKCPRIFCGGVSFLSASDSPRDSNIMFRSSTTSLPCPGRVLQIFKYSIWNAQGKPTESTYLYVAPLAPLSPQDAVHDPYRSYKYAGGEIYYDRYQPGIIVTPEDILSHFARTPMIMPGIQHPCVHVLTLDKVR</sequence>